<dbReference type="EMBL" id="CAKXAJ010003762">
    <property type="protein sequence ID" value="CAH2208505.1"/>
    <property type="molecule type" value="Genomic_DNA"/>
</dbReference>
<evidence type="ECO:0000259" key="2">
    <source>
        <dbReference type="PROSITE" id="PS50994"/>
    </source>
</evidence>
<evidence type="ECO:0000313" key="3">
    <source>
        <dbReference type="EMBL" id="CAH2208505.1"/>
    </source>
</evidence>
<dbReference type="InterPro" id="IPR050951">
    <property type="entry name" value="Retrovirus_Pol_polyprotein"/>
</dbReference>
<protein>
    <recommendedName>
        <fullName evidence="1">RNA-directed DNA polymerase</fullName>
        <ecNumber evidence="1">2.7.7.49</ecNumber>
    </recommendedName>
</protein>
<dbReference type="AlphaFoldDB" id="A0A8S4QJL2"/>
<dbReference type="Pfam" id="PF00665">
    <property type="entry name" value="rve"/>
    <property type="match status" value="1"/>
</dbReference>
<dbReference type="SUPFAM" id="SSF53098">
    <property type="entry name" value="Ribonuclease H-like"/>
    <property type="match status" value="1"/>
</dbReference>
<feature type="domain" description="Integrase catalytic" evidence="2">
    <location>
        <begin position="45"/>
        <end position="196"/>
    </location>
</feature>
<dbReference type="Gene3D" id="3.30.420.10">
    <property type="entry name" value="Ribonuclease H-like superfamily/Ribonuclease H"/>
    <property type="match status" value="1"/>
</dbReference>
<dbReference type="PANTHER" id="PTHR37984">
    <property type="entry name" value="PROTEIN CBG26694"/>
    <property type="match status" value="1"/>
</dbReference>
<evidence type="ECO:0000256" key="1">
    <source>
        <dbReference type="ARBA" id="ARBA00012493"/>
    </source>
</evidence>
<dbReference type="PROSITE" id="PS50994">
    <property type="entry name" value="INTEGRASE"/>
    <property type="match status" value="1"/>
</dbReference>
<organism evidence="3 4">
    <name type="scientific">Pararge aegeria aegeria</name>
    <dbReference type="NCBI Taxonomy" id="348720"/>
    <lineage>
        <taxon>Eukaryota</taxon>
        <taxon>Metazoa</taxon>
        <taxon>Ecdysozoa</taxon>
        <taxon>Arthropoda</taxon>
        <taxon>Hexapoda</taxon>
        <taxon>Insecta</taxon>
        <taxon>Pterygota</taxon>
        <taxon>Neoptera</taxon>
        <taxon>Endopterygota</taxon>
        <taxon>Lepidoptera</taxon>
        <taxon>Glossata</taxon>
        <taxon>Ditrysia</taxon>
        <taxon>Papilionoidea</taxon>
        <taxon>Nymphalidae</taxon>
        <taxon>Satyrinae</taxon>
        <taxon>Satyrini</taxon>
        <taxon>Parargina</taxon>
        <taxon>Pararge</taxon>
    </lineage>
</organism>
<accession>A0A8S4QJL2</accession>
<proteinExistence type="predicted"/>
<dbReference type="GO" id="GO:0003676">
    <property type="term" value="F:nucleic acid binding"/>
    <property type="evidence" value="ECO:0007669"/>
    <property type="project" value="InterPro"/>
</dbReference>
<dbReference type="Pfam" id="PF17921">
    <property type="entry name" value="Integrase_H2C2"/>
    <property type="match status" value="1"/>
</dbReference>
<dbReference type="Proteomes" id="UP000838756">
    <property type="component" value="Unassembled WGS sequence"/>
</dbReference>
<keyword evidence="4" id="KW-1185">Reference proteome</keyword>
<sequence>MKNTARSYVYWPGLDGDVEQICKSCAACQQQRDAPPHAPLTPWEFPARPWQRLHADFGEYNGKHYLIIVDAYSKWIEVFQLNSTAAKFVISKFREIFARFGLPLQVVTDGGPPFGSHEMKEYFNRNGIIHNITSPYRPKGNGAAENAVKTVKRCIKKACFEGVEIDAAINKMLFNYRNCEQATTGVAPAVALIGRRLRGRLDILRPDVASRVRSKQLVQIERAGGTQREVQRGDNVFIRNYGRDKTKWVEGQVSDQVGPSSFEVNVPHGTVRRHIDQIIKPARASKRYSLTCTSKDTNGDMTSDFDILPEQPVTAQNSEIISGPERKDHSSDVQSVVKDQVEDDKYELASTSPVPVTVERKCHGLRPLRHRLN</sequence>
<gene>
    <name evidence="3" type="primary">jg526</name>
    <name evidence="3" type="ORF">PAEG_LOCUS1113</name>
</gene>
<reference evidence="3" key="1">
    <citation type="submission" date="2022-03" db="EMBL/GenBank/DDBJ databases">
        <authorList>
            <person name="Lindestad O."/>
        </authorList>
    </citation>
    <scope>NUCLEOTIDE SEQUENCE</scope>
</reference>
<dbReference type="GO" id="GO:0003964">
    <property type="term" value="F:RNA-directed DNA polymerase activity"/>
    <property type="evidence" value="ECO:0007669"/>
    <property type="project" value="UniProtKB-EC"/>
</dbReference>
<dbReference type="OrthoDB" id="5978043at2759"/>
<comment type="caution">
    <text evidence="3">The sequence shown here is derived from an EMBL/GenBank/DDBJ whole genome shotgun (WGS) entry which is preliminary data.</text>
</comment>
<dbReference type="InterPro" id="IPR036397">
    <property type="entry name" value="RNaseH_sf"/>
</dbReference>
<dbReference type="InterPro" id="IPR041588">
    <property type="entry name" value="Integrase_H2C2"/>
</dbReference>
<dbReference type="EC" id="2.7.7.49" evidence="1"/>
<dbReference type="FunFam" id="3.30.420.10:FF:000063">
    <property type="entry name" value="Retrovirus-related Pol polyprotein from transposon 297-like Protein"/>
    <property type="match status" value="1"/>
</dbReference>
<dbReference type="InterPro" id="IPR012337">
    <property type="entry name" value="RNaseH-like_sf"/>
</dbReference>
<dbReference type="InterPro" id="IPR001584">
    <property type="entry name" value="Integrase_cat-core"/>
</dbReference>
<dbReference type="Gene3D" id="1.10.340.70">
    <property type="match status" value="1"/>
</dbReference>
<dbReference type="PANTHER" id="PTHR37984:SF13">
    <property type="entry name" value="RIBONUCLEASE H"/>
    <property type="match status" value="1"/>
</dbReference>
<evidence type="ECO:0000313" key="4">
    <source>
        <dbReference type="Proteomes" id="UP000838756"/>
    </source>
</evidence>
<dbReference type="GO" id="GO:0015074">
    <property type="term" value="P:DNA integration"/>
    <property type="evidence" value="ECO:0007669"/>
    <property type="project" value="InterPro"/>
</dbReference>
<name>A0A8S4QJL2_9NEOP</name>